<dbReference type="GO" id="GO:0031460">
    <property type="term" value="P:glycine betaine transport"/>
    <property type="evidence" value="ECO:0007669"/>
    <property type="project" value="TreeGrafter"/>
</dbReference>
<dbReference type="SUPFAM" id="SSF53850">
    <property type="entry name" value="Periplasmic binding protein-like II"/>
    <property type="match status" value="1"/>
</dbReference>
<sequence length="288" mass="32174">MKKKITIITLVAVLALSMFAFTACDEEDGAEQVQLGYVNWAEGVAMNYLAHAILEDEMGYEVESTVADVGPIFSSIAEGDYDAFVDAWLPVTHEEYMENFGDDVEDLGYNFEGARIGLVVPTYVDIDSIEEMNDVADNFDGDIIGIGPGAGIMTATGNAIDEYGLDFSLVESSGPVMAATLSEAIEDEEWVVVTGWEPHWKFAEWDLKFLEDPDGVYGAVENIHSVVRDDLRDEMPEVVEFLENFYLDSDQLGDLMGAMEEHQEDMDELEIARDWMEDNRDLIESWLP</sequence>
<protein>
    <submittedName>
        <fullName evidence="8">Glycine betaine ABC transporter substrate-binding protein</fullName>
    </submittedName>
</protein>
<organism evidence="8 9">
    <name type="scientific">Isachenkonia alkalipeptolytica</name>
    <dbReference type="NCBI Taxonomy" id="2565777"/>
    <lineage>
        <taxon>Bacteria</taxon>
        <taxon>Bacillati</taxon>
        <taxon>Bacillota</taxon>
        <taxon>Clostridia</taxon>
        <taxon>Eubacteriales</taxon>
        <taxon>Clostridiaceae</taxon>
        <taxon>Isachenkonia</taxon>
    </lineage>
</organism>
<reference evidence="8 9" key="1">
    <citation type="submission" date="2019-04" db="EMBL/GenBank/DDBJ databases">
        <title>Isachenkonia alkalipeptolytica gen. nov. sp. nov. a new anaerobic, alkiliphilic organothrophic bacterium capable to reduce synthesized ferrihydrite isolated from a soda lake.</title>
        <authorList>
            <person name="Toshchakov S.V."/>
            <person name="Zavarzina D.G."/>
            <person name="Zhilina T.N."/>
            <person name="Kostrikina N.A."/>
            <person name="Kublanov I.V."/>
        </authorList>
    </citation>
    <scope>NUCLEOTIDE SEQUENCE [LARGE SCALE GENOMIC DNA]</scope>
    <source>
        <strain evidence="8 9">Z-1701</strain>
    </source>
</reference>
<evidence type="ECO:0000256" key="1">
    <source>
        <dbReference type="ARBA" id="ARBA00004236"/>
    </source>
</evidence>
<dbReference type="PANTHER" id="PTHR47737:SF1">
    <property type="entry name" value="GLYCINE BETAINE_PROLINE BETAINE TRANSPORT SYSTEM PERMEASE PROTEIN PROW"/>
    <property type="match status" value="1"/>
</dbReference>
<keyword evidence="5" id="KW-0175">Coiled coil</keyword>
<keyword evidence="4" id="KW-0472">Membrane</keyword>
<dbReference type="GO" id="GO:0015226">
    <property type="term" value="F:carnitine transmembrane transporter activity"/>
    <property type="evidence" value="ECO:0007669"/>
    <property type="project" value="TreeGrafter"/>
</dbReference>
<evidence type="ECO:0000259" key="7">
    <source>
        <dbReference type="Pfam" id="PF04069"/>
    </source>
</evidence>
<keyword evidence="9" id="KW-1185">Reference proteome</keyword>
<evidence type="ECO:0000256" key="5">
    <source>
        <dbReference type="SAM" id="Coils"/>
    </source>
</evidence>
<dbReference type="GO" id="GO:0005275">
    <property type="term" value="F:amine transmembrane transporter activity"/>
    <property type="evidence" value="ECO:0007669"/>
    <property type="project" value="TreeGrafter"/>
</dbReference>
<dbReference type="GO" id="GO:0043190">
    <property type="term" value="C:ATP-binding cassette (ABC) transporter complex"/>
    <property type="evidence" value="ECO:0007669"/>
    <property type="project" value="InterPro"/>
</dbReference>
<dbReference type="PROSITE" id="PS51257">
    <property type="entry name" value="PROKAR_LIPOPROTEIN"/>
    <property type="match status" value="1"/>
</dbReference>
<dbReference type="GO" id="GO:0015871">
    <property type="term" value="P:choline transport"/>
    <property type="evidence" value="ECO:0007669"/>
    <property type="project" value="TreeGrafter"/>
</dbReference>
<feature type="chain" id="PRO_5041300664" evidence="6">
    <location>
        <begin position="23"/>
        <end position="288"/>
    </location>
</feature>
<evidence type="ECO:0000256" key="6">
    <source>
        <dbReference type="SAM" id="SignalP"/>
    </source>
</evidence>
<feature type="domain" description="ABC-type glycine betaine transport system substrate-binding" evidence="7">
    <location>
        <begin position="32"/>
        <end position="277"/>
    </location>
</feature>
<dbReference type="CDD" id="cd13639">
    <property type="entry name" value="PBP2_OpuAC_like"/>
    <property type="match status" value="1"/>
</dbReference>
<dbReference type="RefSeq" id="WP_160722823.1">
    <property type="nucleotide sequence ID" value="NZ_SUMG01000021.1"/>
</dbReference>
<evidence type="ECO:0000256" key="2">
    <source>
        <dbReference type="ARBA" id="ARBA00022448"/>
    </source>
</evidence>
<dbReference type="EMBL" id="SUMG01000021">
    <property type="protein sequence ID" value="NBG89297.1"/>
    <property type="molecule type" value="Genomic_DNA"/>
</dbReference>
<gene>
    <name evidence="8" type="ORF">ISALK_12430</name>
</gene>
<proteinExistence type="predicted"/>
<dbReference type="InterPro" id="IPR007210">
    <property type="entry name" value="ABC_Gly_betaine_transp_sub-bd"/>
</dbReference>
<comment type="caution">
    <text evidence="8">The sequence shown here is derived from an EMBL/GenBank/DDBJ whole genome shotgun (WGS) entry which is preliminary data.</text>
</comment>
<dbReference type="Proteomes" id="UP000449710">
    <property type="component" value="Unassembled WGS sequence"/>
</dbReference>
<comment type="subcellular location">
    <subcellularLocation>
        <location evidence="1">Cell membrane</location>
    </subcellularLocation>
</comment>
<evidence type="ECO:0000256" key="4">
    <source>
        <dbReference type="ARBA" id="ARBA00023136"/>
    </source>
</evidence>
<evidence type="ECO:0000256" key="3">
    <source>
        <dbReference type="ARBA" id="ARBA00022475"/>
    </source>
</evidence>
<name>A0AA43XM99_9CLOT</name>
<dbReference type="Gene3D" id="3.40.190.100">
    <property type="entry name" value="Glycine betaine-binding periplasmic protein, domain 2"/>
    <property type="match status" value="1"/>
</dbReference>
<dbReference type="AlphaFoldDB" id="A0AA43XM99"/>
<keyword evidence="3" id="KW-1003">Cell membrane</keyword>
<evidence type="ECO:0000313" key="9">
    <source>
        <dbReference type="Proteomes" id="UP000449710"/>
    </source>
</evidence>
<keyword evidence="2" id="KW-0813">Transport</keyword>
<evidence type="ECO:0000313" key="8">
    <source>
        <dbReference type="EMBL" id="NBG89297.1"/>
    </source>
</evidence>
<feature type="signal peptide" evidence="6">
    <location>
        <begin position="1"/>
        <end position="22"/>
    </location>
</feature>
<feature type="coiled-coil region" evidence="5">
    <location>
        <begin position="252"/>
        <end position="279"/>
    </location>
</feature>
<dbReference type="PANTHER" id="PTHR47737">
    <property type="entry name" value="GLYCINE BETAINE/PROLINE BETAINE TRANSPORT SYSTEM PERMEASE PROTEIN PROW"/>
    <property type="match status" value="1"/>
</dbReference>
<accession>A0AA43XM99</accession>
<dbReference type="Gene3D" id="3.40.190.10">
    <property type="entry name" value="Periplasmic binding protein-like II"/>
    <property type="match status" value="1"/>
</dbReference>
<keyword evidence="6" id="KW-0732">Signal</keyword>
<dbReference type="Pfam" id="PF04069">
    <property type="entry name" value="OpuAC"/>
    <property type="match status" value="1"/>
</dbReference>